<feature type="domain" description="DUF7134" evidence="13">
    <location>
        <begin position="39"/>
        <end position="188"/>
    </location>
</feature>
<feature type="transmembrane region" description="Helical" evidence="10">
    <location>
        <begin position="76"/>
        <end position="94"/>
    </location>
</feature>
<keyword evidence="9" id="KW-0175">Coiled coil</keyword>
<dbReference type="EC" id="2.7.13.3" evidence="2"/>
<feature type="transmembrane region" description="Helical" evidence="10">
    <location>
        <begin position="168"/>
        <end position="185"/>
    </location>
</feature>
<keyword evidence="10" id="KW-0472">Membrane</keyword>
<dbReference type="GO" id="GO:0016301">
    <property type="term" value="F:kinase activity"/>
    <property type="evidence" value="ECO:0007669"/>
    <property type="project" value="UniProtKB-KW"/>
</dbReference>
<keyword evidence="3" id="KW-0597">Phosphoprotein</keyword>
<dbReference type="InterPro" id="IPR011712">
    <property type="entry name" value="Sig_transdc_His_kin_sub3_dim/P"/>
</dbReference>
<dbReference type="Proteomes" id="UP001183777">
    <property type="component" value="Unassembled WGS sequence"/>
</dbReference>
<feature type="domain" description="Histidine kinase/HSP90-like ATPase" evidence="11">
    <location>
        <begin position="329"/>
        <end position="420"/>
    </location>
</feature>
<evidence type="ECO:0000256" key="7">
    <source>
        <dbReference type="ARBA" id="ARBA00022840"/>
    </source>
</evidence>
<evidence type="ECO:0000256" key="6">
    <source>
        <dbReference type="ARBA" id="ARBA00022777"/>
    </source>
</evidence>
<proteinExistence type="predicted"/>
<keyword evidence="7" id="KW-0067">ATP-binding</keyword>
<feature type="coiled-coil region" evidence="9">
    <location>
        <begin position="192"/>
        <end position="219"/>
    </location>
</feature>
<feature type="transmembrane region" description="Helical" evidence="10">
    <location>
        <begin position="44"/>
        <end position="64"/>
    </location>
</feature>
<organism evidence="14 15">
    <name type="scientific">Streptomyces salyersiae</name>
    <dbReference type="NCBI Taxonomy" id="3075530"/>
    <lineage>
        <taxon>Bacteria</taxon>
        <taxon>Bacillati</taxon>
        <taxon>Actinomycetota</taxon>
        <taxon>Actinomycetes</taxon>
        <taxon>Kitasatosporales</taxon>
        <taxon>Streptomycetaceae</taxon>
        <taxon>Streptomyces</taxon>
    </lineage>
</organism>
<name>A0ABU2RIC6_9ACTN</name>
<evidence type="ECO:0000256" key="8">
    <source>
        <dbReference type="ARBA" id="ARBA00023012"/>
    </source>
</evidence>
<comment type="caution">
    <text evidence="14">The sequence shown here is derived from an EMBL/GenBank/DDBJ whole genome shotgun (WGS) entry which is preliminary data.</text>
</comment>
<evidence type="ECO:0000256" key="5">
    <source>
        <dbReference type="ARBA" id="ARBA00022741"/>
    </source>
</evidence>
<keyword evidence="15" id="KW-1185">Reference proteome</keyword>
<keyword evidence="8" id="KW-0902">Two-component regulatory system</keyword>
<evidence type="ECO:0000313" key="14">
    <source>
        <dbReference type="EMBL" id="MDT0428617.1"/>
    </source>
</evidence>
<dbReference type="Pfam" id="PF23539">
    <property type="entry name" value="DUF7134"/>
    <property type="match status" value="1"/>
</dbReference>
<keyword evidence="6 14" id="KW-0418">Kinase</keyword>
<accession>A0ABU2RIC6</accession>
<dbReference type="Pfam" id="PF07730">
    <property type="entry name" value="HisKA_3"/>
    <property type="match status" value="1"/>
</dbReference>
<dbReference type="InterPro" id="IPR055558">
    <property type="entry name" value="DUF7134"/>
</dbReference>
<gene>
    <name evidence="14" type="ORF">RM649_13285</name>
</gene>
<feature type="transmembrane region" description="Helical" evidence="10">
    <location>
        <begin position="101"/>
        <end position="122"/>
    </location>
</feature>
<comment type="catalytic activity">
    <reaction evidence="1">
        <text>ATP + protein L-histidine = ADP + protein N-phospho-L-histidine.</text>
        <dbReference type="EC" id="2.7.13.3"/>
    </reaction>
</comment>
<dbReference type="InterPro" id="IPR003594">
    <property type="entry name" value="HATPase_dom"/>
</dbReference>
<dbReference type="InterPro" id="IPR050482">
    <property type="entry name" value="Sensor_HK_TwoCompSys"/>
</dbReference>
<dbReference type="PANTHER" id="PTHR24421">
    <property type="entry name" value="NITRATE/NITRITE SENSOR PROTEIN NARX-RELATED"/>
    <property type="match status" value="1"/>
</dbReference>
<reference evidence="15" key="1">
    <citation type="submission" date="2023-07" db="EMBL/GenBank/DDBJ databases">
        <title>30 novel species of actinomycetes from the DSMZ collection.</title>
        <authorList>
            <person name="Nouioui I."/>
        </authorList>
    </citation>
    <scope>NUCLEOTIDE SEQUENCE [LARGE SCALE GENOMIC DNA]</scope>
    <source>
        <strain evidence="15">DSM 41770</strain>
    </source>
</reference>
<dbReference type="CDD" id="cd16917">
    <property type="entry name" value="HATPase_UhpB-NarQ-NarX-like"/>
    <property type="match status" value="1"/>
</dbReference>
<evidence type="ECO:0000256" key="1">
    <source>
        <dbReference type="ARBA" id="ARBA00000085"/>
    </source>
</evidence>
<keyword evidence="4" id="KW-0808">Transferase</keyword>
<keyword evidence="5" id="KW-0547">Nucleotide-binding</keyword>
<dbReference type="PANTHER" id="PTHR24421:SF10">
    <property type="entry name" value="NITRATE_NITRITE SENSOR PROTEIN NARQ"/>
    <property type="match status" value="1"/>
</dbReference>
<dbReference type="Gene3D" id="1.20.5.1930">
    <property type="match status" value="1"/>
</dbReference>
<evidence type="ECO:0000256" key="10">
    <source>
        <dbReference type="SAM" id="Phobius"/>
    </source>
</evidence>
<keyword evidence="10" id="KW-0812">Transmembrane</keyword>
<evidence type="ECO:0000259" key="13">
    <source>
        <dbReference type="Pfam" id="PF23539"/>
    </source>
</evidence>
<dbReference type="RefSeq" id="WP_311656389.1">
    <property type="nucleotide sequence ID" value="NZ_JAVREX010000004.1"/>
</dbReference>
<sequence length="424" mass="45566">MGDDGTEEPRGHEVRGSSTGTALLTGYIRARLERLRALDRRRPVLWDLTVTGFWTAFAVLDFTSGGWRTVARNVEAPEPLVLLMSLCFSVPLLWRRRHPVAVLVAMAPVSVLNIWTGAVVQAAFFQLIPAYTVALRLPLRTLAWSGVLMCLPAAAGAVHIPGTLDRQLVSYLWGLAFVALLGIAVRTRRDYTEALLDRADRLERERDQQAQLAAAAERTRIAREMHDIIGHNLSVITGLADGGAYAAATNPERAGQALQAIGTTSRQAMAELRRVLGVLRETGPAAELAPQPSLDDLDTLVAGVRQAGLPVRLTVHGHPPPVPASPGRQLAVYRVVQEALTNTLKHAGPGTTAHVTLTYTPSALEMLATDTGQGGAAHVGASGGRGISGMRERASLYHGTLEAGRLPTNGWRIRLRLPLEDSPA</sequence>
<dbReference type="SUPFAM" id="SSF55874">
    <property type="entry name" value="ATPase domain of HSP90 chaperone/DNA topoisomerase II/histidine kinase"/>
    <property type="match status" value="1"/>
</dbReference>
<dbReference type="EMBL" id="JAVREX010000004">
    <property type="protein sequence ID" value="MDT0428617.1"/>
    <property type="molecule type" value="Genomic_DNA"/>
</dbReference>
<keyword evidence="10" id="KW-1133">Transmembrane helix</keyword>
<evidence type="ECO:0000256" key="9">
    <source>
        <dbReference type="SAM" id="Coils"/>
    </source>
</evidence>
<dbReference type="InterPro" id="IPR036890">
    <property type="entry name" value="HATPase_C_sf"/>
</dbReference>
<dbReference type="Pfam" id="PF02518">
    <property type="entry name" value="HATPase_c"/>
    <property type="match status" value="1"/>
</dbReference>
<evidence type="ECO:0000256" key="3">
    <source>
        <dbReference type="ARBA" id="ARBA00022553"/>
    </source>
</evidence>
<evidence type="ECO:0000259" key="12">
    <source>
        <dbReference type="Pfam" id="PF07730"/>
    </source>
</evidence>
<evidence type="ECO:0000256" key="2">
    <source>
        <dbReference type="ARBA" id="ARBA00012438"/>
    </source>
</evidence>
<feature type="domain" description="Signal transduction histidine kinase subgroup 3 dimerisation and phosphoacceptor" evidence="12">
    <location>
        <begin position="217"/>
        <end position="282"/>
    </location>
</feature>
<evidence type="ECO:0000259" key="11">
    <source>
        <dbReference type="Pfam" id="PF02518"/>
    </source>
</evidence>
<evidence type="ECO:0000256" key="4">
    <source>
        <dbReference type="ARBA" id="ARBA00022679"/>
    </source>
</evidence>
<feature type="transmembrane region" description="Helical" evidence="10">
    <location>
        <begin position="142"/>
        <end position="161"/>
    </location>
</feature>
<dbReference type="Gene3D" id="3.30.565.10">
    <property type="entry name" value="Histidine kinase-like ATPase, C-terminal domain"/>
    <property type="match status" value="1"/>
</dbReference>
<protein>
    <recommendedName>
        <fullName evidence="2">histidine kinase</fullName>
        <ecNumber evidence="2">2.7.13.3</ecNumber>
    </recommendedName>
</protein>
<evidence type="ECO:0000313" key="15">
    <source>
        <dbReference type="Proteomes" id="UP001183777"/>
    </source>
</evidence>